<evidence type="ECO:0000313" key="1">
    <source>
        <dbReference type="EMBL" id="OAQ97460.1"/>
    </source>
</evidence>
<dbReference type="Gene3D" id="1.10.510.10">
    <property type="entry name" value="Transferase(Phosphotransferase) domain 1"/>
    <property type="match status" value="1"/>
</dbReference>
<organism evidence="1 2">
    <name type="scientific">Cordyceps confragosa</name>
    <name type="common">Lecanicillium lecanii</name>
    <dbReference type="NCBI Taxonomy" id="2714763"/>
    <lineage>
        <taxon>Eukaryota</taxon>
        <taxon>Fungi</taxon>
        <taxon>Dikarya</taxon>
        <taxon>Ascomycota</taxon>
        <taxon>Pezizomycotina</taxon>
        <taxon>Sordariomycetes</taxon>
        <taxon>Hypocreomycetidae</taxon>
        <taxon>Hypocreales</taxon>
        <taxon>Cordycipitaceae</taxon>
        <taxon>Akanthomyces</taxon>
    </lineage>
</organism>
<keyword evidence="2" id="KW-1185">Reference proteome</keyword>
<dbReference type="OMA" id="PMLVEYR"/>
<dbReference type="PANTHER" id="PTHR37542:SF3">
    <property type="entry name" value="PRION-INHIBITION AND PROPAGATION HELO DOMAIN-CONTAINING PROTEIN"/>
    <property type="match status" value="1"/>
</dbReference>
<dbReference type="SUPFAM" id="SSF56112">
    <property type="entry name" value="Protein kinase-like (PK-like)"/>
    <property type="match status" value="1"/>
</dbReference>
<proteinExistence type="predicted"/>
<accession>A0A179I739</accession>
<gene>
    <name evidence="1" type="ORF">LLEC1_03547</name>
</gene>
<comment type="caution">
    <text evidence="1">The sequence shown here is derived from an EMBL/GenBank/DDBJ whole genome shotgun (WGS) entry which is preliminary data.</text>
</comment>
<protein>
    <recommendedName>
        <fullName evidence="3">Protein kinase domain-containing protein</fullName>
    </recommendedName>
</protein>
<reference evidence="1 2" key="1">
    <citation type="submission" date="2016-03" db="EMBL/GenBank/DDBJ databases">
        <title>Fine-scale spatial genetic structure of a fungal parasite of coffee scale insects.</title>
        <authorList>
            <person name="Jackson D."/>
            <person name="Zemenick K.A."/>
            <person name="Malloure B."/>
            <person name="Quandt C.A."/>
            <person name="James T.Y."/>
        </authorList>
    </citation>
    <scope>NUCLEOTIDE SEQUENCE [LARGE SCALE GENOMIC DNA]</scope>
    <source>
        <strain evidence="1 2">UM487</strain>
    </source>
</reference>
<dbReference type="EMBL" id="LUKN01003411">
    <property type="protein sequence ID" value="OAQ97460.1"/>
    <property type="molecule type" value="Genomic_DNA"/>
</dbReference>
<evidence type="ECO:0008006" key="3">
    <source>
        <dbReference type="Google" id="ProtNLM"/>
    </source>
</evidence>
<name>A0A179I739_CORDF</name>
<dbReference type="InterPro" id="IPR011009">
    <property type="entry name" value="Kinase-like_dom_sf"/>
</dbReference>
<evidence type="ECO:0000313" key="2">
    <source>
        <dbReference type="Proteomes" id="UP000243081"/>
    </source>
</evidence>
<dbReference type="OrthoDB" id="1911848at2759"/>
<dbReference type="PANTHER" id="PTHR37542">
    <property type="entry name" value="HELO DOMAIN-CONTAINING PROTEIN-RELATED"/>
    <property type="match status" value="1"/>
</dbReference>
<dbReference type="AlphaFoldDB" id="A0A179I739"/>
<dbReference type="Proteomes" id="UP000243081">
    <property type="component" value="Unassembled WGS sequence"/>
</dbReference>
<sequence length="548" mass="62297">MDPLSVAGLTLAVFDQLWKLGNHTAVLISNFRDFDNDVKLLENKIRDENIRTRALQMLLFEPSTVYGGNSMFEYFDSEVQEQIHMFLEQASDILSLAHDLLVRRLERSPANSDWNLGAVSEKLTTLHTLPSGSTISSERRPSPFQRLRWSFCDKKRVESIVRDYGELNARIHESIKLWCLSTSIGVDLQHLKHLESDENSRILGFDVDAKLQIATTSTLSVSRSLEMQDPDVQRSVCDVRHSGDALGVFKINGQPVVAEYRQYSPGSPSWVALDDRTRDVVERLANILHQPKEVIFRTPSCVGWVRHTQLNRIAFIFSIPPNLEPNPLSLLHMLSSKEVRPPSLSQRFQLAHKLAQCISQLQLVKWWHSPHAQVHESFRSENIVFFPTAGSPEASLLEEPDVTEPWVFGFDLSRPEKYFSSGETDDCVAREIYRHPDRQRQPSKPFSKIYDIYALGIVLLEIGLWQPALSLEKHNFSRASEPAAIRNHMVNQANKRLGSKMGEKYKMIVLKCLQGSFNLGGDANEDVGLQQAFRAQVVDVLRKATECI</sequence>